<dbReference type="Gene3D" id="1.10.357.10">
    <property type="entry name" value="Tetracycline Repressor, domain 2"/>
    <property type="match status" value="1"/>
</dbReference>
<feature type="DNA-binding region" description="H-T-H motif" evidence="4">
    <location>
        <begin position="43"/>
        <end position="62"/>
    </location>
</feature>
<evidence type="ECO:0000313" key="6">
    <source>
        <dbReference type="EMBL" id="RJG53244.1"/>
    </source>
</evidence>
<feature type="domain" description="HTH tetR-type" evidence="5">
    <location>
        <begin position="20"/>
        <end position="80"/>
    </location>
</feature>
<sequence length="217" mass="24165">MMHHSKPPNRPGRPTAARAETIDATIRRAARLHFLDKGFGATRMDDIAIAAGVSKGTVYTRYASKEALFRVVVEDVLGAMSRRAARQNHLLSDDLEQRLHHHARVLISVHGWKDYRLATRMIADASRTFPEVAIVWEELGTRRYIDFMAADMAVASRLPPGTGPDWTMLANLFLHGISGWHNHQSAVGKVSEQETEAYCRKVISAIVTIIDAQRATG</sequence>
<evidence type="ECO:0000259" key="5">
    <source>
        <dbReference type="PROSITE" id="PS50977"/>
    </source>
</evidence>
<dbReference type="PROSITE" id="PS50977">
    <property type="entry name" value="HTH_TETR_2"/>
    <property type="match status" value="1"/>
</dbReference>
<dbReference type="GO" id="GO:0000976">
    <property type="term" value="F:transcription cis-regulatory region binding"/>
    <property type="evidence" value="ECO:0007669"/>
    <property type="project" value="TreeGrafter"/>
</dbReference>
<keyword evidence="7" id="KW-1185">Reference proteome</keyword>
<keyword evidence="1" id="KW-0805">Transcription regulation</keyword>
<gene>
    <name evidence="6" type="ORF">D0Z70_16670</name>
</gene>
<comment type="caution">
    <text evidence="6">The sequence shown here is derived from an EMBL/GenBank/DDBJ whole genome shotgun (WGS) entry which is preliminary data.</text>
</comment>
<dbReference type="FunFam" id="1.10.10.60:FF:000141">
    <property type="entry name" value="TetR family transcriptional regulator"/>
    <property type="match status" value="1"/>
</dbReference>
<dbReference type="OrthoDB" id="7186128at2"/>
<dbReference type="GO" id="GO:0003700">
    <property type="term" value="F:DNA-binding transcription factor activity"/>
    <property type="evidence" value="ECO:0007669"/>
    <property type="project" value="TreeGrafter"/>
</dbReference>
<dbReference type="PANTHER" id="PTHR30055:SF234">
    <property type="entry name" value="HTH-TYPE TRANSCRIPTIONAL REGULATOR BETI"/>
    <property type="match status" value="1"/>
</dbReference>
<reference evidence="6 7" key="1">
    <citation type="submission" date="2018-08" db="EMBL/GenBank/DDBJ databases">
        <title>Sphingobium sp. EO9.</title>
        <authorList>
            <person name="Park Y."/>
            <person name="Kim K.H."/>
            <person name="Jeon C.O."/>
        </authorList>
    </citation>
    <scope>NUCLEOTIDE SEQUENCE [LARGE SCALE GENOMIC DNA]</scope>
    <source>
        <strain evidence="6 7">EO9</strain>
    </source>
</reference>
<dbReference type="RefSeq" id="WP_119748408.1">
    <property type="nucleotide sequence ID" value="NZ_QVRA01000017.1"/>
</dbReference>
<dbReference type="Pfam" id="PF00440">
    <property type="entry name" value="TetR_N"/>
    <property type="match status" value="1"/>
</dbReference>
<name>A0A418YPG1_9SPHN</name>
<dbReference type="SUPFAM" id="SSF46689">
    <property type="entry name" value="Homeodomain-like"/>
    <property type="match status" value="1"/>
</dbReference>
<dbReference type="PRINTS" id="PR00455">
    <property type="entry name" value="HTHTETR"/>
</dbReference>
<dbReference type="PANTHER" id="PTHR30055">
    <property type="entry name" value="HTH-TYPE TRANSCRIPTIONAL REGULATOR RUTR"/>
    <property type="match status" value="1"/>
</dbReference>
<accession>A0A418YPG1</accession>
<dbReference type="InterPro" id="IPR001647">
    <property type="entry name" value="HTH_TetR"/>
</dbReference>
<evidence type="ECO:0000256" key="1">
    <source>
        <dbReference type="ARBA" id="ARBA00023015"/>
    </source>
</evidence>
<evidence type="ECO:0000256" key="4">
    <source>
        <dbReference type="PROSITE-ProRule" id="PRU00335"/>
    </source>
</evidence>
<dbReference type="AlphaFoldDB" id="A0A418YPG1"/>
<keyword evidence="3" id="KW-0804">Transcription</keyword>
<evidence type="ECO:0000256" key="3">
    <source>
        <dbReference type="ARBA" id="ARBA00023163"/>
    </source>
</evidence>
<dbReference type="InterPro" id="IPR050109">
    <property type="entry name" value="HTH-type_TetR-like_transc_reg"/>
</dbReference>
<proteinExistence type="predicted"/>
<dbReference type="Proteomes" id="UP000283469">
    <property type="component" value="Unassembled WGS sequence"/>
</dbReference>
<keyword evidence="2 4" id="KW-0238">DNA-binding</keyword>
<organism evidence="6 7">
    <name type="scientific">Sphingobium terrigena</name>
    <dbReference type="NCBI Taxonomy" id="2304063"/>
    <lineage>
        <taxon>Bacteria</taxon>
        <taxon>Pseudomonadati</taxon>
        <taxon>Pseudomonadota</taxon>
        <taxon>Alphaproteobacteria</taxon>
        <taxon>Sphingomonadales</taxon>
        <taxon>Sphingomonadaceae</taxon>
        <taxon>Sphingobium</taxon>
    </lineage>
</organism>
<evidence type="ECO:0000313" key="7">
    <source>
        <dbReference type="Proteomes" id="UP000283469"/>
    </source>
</evidence>
<protein>
    <submittedName>
        <fullName evidence="6">TetR/AcrR family transcriptional regulator</fullName>
    </submittedName>
</protein>
<evidence type="ECO:0000256" key="2">
    <source>
        <dbReference type="ARBA" id="ARBA00023125"/>
    </source>
</evidence>
<dbReference type="EMBL" id="QVRA01000017">
    <property type="protein sequence ID" value="RJG53244.1"/>
    <property type="molecule type" value="Genomic_DNA"/>
</dbReference>
<dbReference type="InterPro" id="IPR009057">
    <property type="entry name" value="Homeodomain-like_sf"/>
</dbReference>